<name>A0ABX0F9C2_9BACL</name>
<feature type="signal peptide" evidence="1">
    <location>
        <begin position="1"/>
        <end position="26"/>
    </location>
</feature>
<dbReference type="Gene3D" id="2.130.10.10">
    <property type="entry name" value="YVTN repeat-like/Quinoprotein amine dehydrogenase"/>
    <property type="match status" value="1"/>
</dbReference>
<evidence type="ECO:0000313" key="3">
    <source>
        <dbReference type="EMBL" id="NGZ74607.1"/>
    </source>
</evidence>
<dbReference type="Proteomes" id="UP000800303">
    <property type="component" value="Unassembled WGS sequence"/>
</dbReference>
<accession>A0ABX0F9C2</accession>
<dbReference type="RefSeq" id="WP_166272862.1">
    <property type="nucleotide sequence ID" value="NZ_JAAFGS010000001.1"/>
</dbReference>
<evidence type="ECO:0000259" key="2">
    <source>
        <dbReference type="Pfam" id="PF13360"/>
    </source>
</evidence>
<dbReference type="InterPro" id="IPR018391">
    <property type="entry name" value="PQQ_b-propeller_rpt"/>
</dbReference>
<organism evidence="3 4">
    <name type="scientific">Saccharibacillus alkalitolerans</name>
    <dbReference type="NCBI Taxonomy" id="2705290"/>
    <lineage>
        <taxon>Bacteria</taxon>
        <taxon>Bacillati</taxon>
        <taxon>Bacillota</taxon>
        <taxon>Bacilli</taxon>
        <taxon>Bacillales</taxon>
        <taxon>Paenibacillaceae</taxon>
        <taxon>Saccharibacillus</taxon>
    </lineage>
</organism>
<dbReference type="PANTHER" id="PTHR34512">
    <property type="entry name" value="CELL SURFACE PROTEIN"/>
    <property type="match status" value="1"/>
</dbReference>
<gene>
    <name evidence="3" type="ORF">GYN08_04695</name>
</gene>
<dbReference type="SMART" id="SM00564">
    <property type="entry name" value="PQQ"/>
    <property type="match status" value="3"/>
</dbReference>
<keyword evidence="4" id="KW-1185">Reference proteome</keyword>
<dbReference type="SUPFAM" id="SSF50998">
    <property type="entry name" value="Quinoprotein alcohol dehydrogenase-like"/>
    <property type="match status" value="1"/>
</dbReference>
<protein>
    <submittedName>
        <fullName evidence="3">PQQ-binding-like beta-propeller repeat protein</fullName>
    </submittedName>
</protein>
<evidence type="ECO:0000313" key="4">
    <source>
        <dbReference type="Proteomes" id="UP000800303"/>
    </source>
</evidence>
<reference evidence="3 4" key="1">
    <citation type="submission" date="2020-01" db="EMBL/GenBank/DDBJ databases">
        <title>Polyphasic characterisation and genomic insights into a novel alkali tolerant bacterium VR-M41.</title>
        <authorList>
            <person name="Vemuluri V.R."/>
        </authorList>
    </citation>
    <scope>NUCLEOTIDE SEQUENCE [LARGE SCALE GENOMIC DNA]</scope>
    <source>
        <strain evidence="3 4">VR-M41</strain>
    </source>
</reference>
<comment type="caution">
    <text evidence="3">The sequence shown here is derived from an EMBL/GenBank/DDBJ whole genome shotgun (WGS) entry which is preliminary data.</text>
</comment>
<dbReference type="InterPro" id="IPR011047">
    <property type="entry name" value="Quinoprotein_ADH-like_sf"/>
</dbReference>
<feature type="domain" description="Pyrrolo-quinoline quinone repeat" evidence="2">
    <location>
        <begin position="125"/>
        <end position="235"/>
    </location>
</feature>
<dbReference type="PANTHER" id="PTHR34512:SF30">
    <property type="entry name" value="OUTER MEMBRANE PROTEIN ASSEMBLY FACTOR BAMB"/>
    <property type="match status" value="1"/>
</dbReference>
<dbReference type="Pfam" id="PF13360">
    <property type="entry name" value="PQQ_2"/>
    <property type="match status" value="1"/>
</dbReference>
<dbReference type="InterPro" id="IPR015943">
    <property type="entry name" value="WD40/YVTN_repeat-like_dom_sf"/>
</dbReference>
<dbReference type="EMBL" id="JAAFGS010000001">
    <property type="protein sequence ID" value="NGZ74607.1"/>
    <property type="molecule type" value="Genomic_DNA"/>
</dbReference>
<dbReference type="InterPro" id="IPR002372">
    <property type="entry name" value="PQQ_rpt_dom"/>
</dbReference>
<evidence type="ECO:0000256" key="1">
    <source>
        <dbReference type="SAM" id="SignalP"/>
    </source>
</evidence>
<sequence>MKIVKVPFAALLAGSLAVSAVPAAYAAPVTSYTGDFMPTSSDTSPVLKPLWTADAKVGLARNIDAFQAKTLGGFVFYPGKDKLSAVDAASGRQKWSIRAKLNSDLVADGNALYYVDRTGSLIKTDAKTGRTVWKNKAGLKSQFGGFSAAMAGGRLYVSGSESLQAFDPATGKRIWKQSSESDLAGTVHGVYDGVLIASFVVSGAITIDQYVGFDPKTGKKLWQLGDSHGPILDVQGGSLYLQNTSQWGNEENYAAVLDKISLKTGKKVSSFGYIPVEDALFQQASRLIVDGKFVYVSVRKYTPGTLGGGPETVYRFNANQEPSAQKPVMYEGYGDLLAGPYMDRLFFQNGLQLTYMKFAGQASSSYPDIYNPISRLDLHGSGAYVGLSDGNFYTVDLPSAKTVGRIDTGARVYGETLFSDSIVIVQAENKLIAFKRPSALKD</sequence>
<feature type="chain" id="PRO_5046442580" evidence="1">
    <location>
        <begin position="27"/>
        <end position="442"/>
    </location>
</feature>
<proteinExistence type="predicted"/>
<keyword evidence="1" id="KW-0732">Signal</keyword>